<dbReference type="GO" id="GO:0005886">
    <property type="term" value="C:plasma membrane"/>
    <property type="evidence" value="ECO:0007669"/>
    <property type="project" value="TreeGrafter"/>
</dbReference>
<evidence type="ECO:0000259" key="6">
    <source>
        <dbReference type="PROSITE" id="PS50850"/>
    </source>
</evidence>
<feature type="transmembrane region" description="Helical" evidence="5">
    <location>
        <begin position="154"/>
        <end position="173"/>
    </location>
</feature>
<dbReference type="OrthoDB" id="9774156at2"/>
<feature type="transmembrane region" description="Helical" evidence="5">
    <location>
        <begin position="325"/>
        <end position="344"/>
    </location>
</feature>
<dbReference type="Gene3D" id="1.20.1250.20">
    <property type="entry name" value="MFS general substrate transporter like domains"/>
    <property type="match status" value="2"/>
</dbReference>
<dbReference type="PANTHER" id="PTHR23508:SF10">
    <property type="entry name" value="CARBOXYLIC ACID TRANSPORTER PROTEIN HOMOLOG"/>
    <property type="match status" value="1"/>
</dbReference>
<proteinExistence type="predicted"/>
<dbReference type="InterPro" id="IPR020846">
    <property type="entry name" value="MFS_dom"/>
</dbReference>
<dbReference type="GO" id="GO:0046943">
    <property type="term" value="F:carboxylic acid transmembrane transporter activity"/>
    <property type="evidence" value="ECO:0007669"/>
    <property type="project" value="TreeGrafter"/>
</dbReference>
<comment type="subcellular location">
    <subcellularLocation>
        <location evidence="1">Membrane</location>
        <topology evidence="1">Multi-pass membrane protein</topology>
    </subcellularLocation>
</comment>
<dbReference type="InterPro" id="IPR011701">
    <property type="entry name" value="MFS"/>
</dbReference>
<feature type="transmembrane region" description="Helical" evidence="5">
    <location>
        <begin position="95"/>
        <end position="117"/>
    </location>
</feature>
<evidence type="ECO:0000313" key="7">
    <source>
        <dbReference type="EMBL" id="POY38972.1"/>
    </source>
</evidence>
<evidence type="ECO:0000256" key="2">
    <source>
        <dbReference type="ARBA" id="ARBA00022692"/>
    </source>
</evidence>
<sequence length="420" mass="45950">MQLTEQSLTTEINDIPKKKTKKASTLLIAVSALGYFVDVYDMMLFTVVRKKSLLAMGIADADTLSIGLRLLNFQTLGLLLGGIFWGILGDKKGRLTVLFGSIIIYSSANVLNGFATTIWQYELLRVVAGFGLAGELGAGITMVMETMDKKNRTLGATFVASVGLLGAIVAGYVGQHFDWRLSFIIGGAMGFLLLLLRVGVFESGMYNNIKEKDIEKGNFLKLFTSWSKFSRYGKSILVGLPSYFVLGLLLTIAPEFAQTIGITEKINTGQTMMYCFAGFCSADIICGLISQRLQSRKTVFYLFNILCLISTLVFFYYPTDSISGLYAKYFLAGLGIGYFAMLVTNASEQFGTNYRATVAITVPNFIRGALIPIAFVFESVRGSLGLINGAALIGVSTVIIALLATWFTKETFNKNLDYTE</sequence>
<feature type="transmembrane region" description="Helical" evidence="5">
    <location>
        <begin position="383"/>
        <end position="407"/>
    </location>
</feature>
<evidence type="ECO:0000256" key="3">
    <source>
        <dbReference type="ARBA" id="ARBA00022989"/>
    </source>
</evidence>
<dbReference type="Pfam" id="PF07690">
    <property type="entry name" value="MFS_1"/>
    <property type="match status" value="1"/>
</dbReference>
<evidence type="ECO:0000256" key="4">
    <source>
        <dbReference type="ARBA" id="ARBA00023136"/>
    </source>
</evidence>
<feature type="transmembrane region" description="Helical" evidence="5">
    <location>
        <begin position="236"/>
        <end position="257"/>
    </location>
</feature>
<feature type="transmembrane region" description="Helical" evidence="5">
    <location>
        <begin position="179"/>
        <end position="200"/>
    </location>
</feature>
<evidence type="ECO:0000256" key="1">
    <source>
        <dbReference type="ARBA" id="ARBA00004141"/>
    </source>
</evidence>
<protein>
    <submittedName>
        <fullName evidence="7">MFS transporter</fullName>
    </submittedName>
</protein>
<feature type="transmembrane region" description="Helical" evidence="5">
    <location>
        <begin position="301"/>
        <end position="319"/>
    </location>
</feature>
<keyword evidence="3 5" id="KW-1133">Transmembrane helix</keyword>
<dbReference type="EMBL" id="PQVF01000001">
    <property type="protein sequence ID" value="POY38972.1"/>
    <property type="molecule type" value="Genomic_DNA"/>
</dbReference>
<feature type="transmembrane region" description="Helical" evidence="5">
    <location>
        <begin position="269"/>
        <end position="289"/>
    </location>
</feature>
<accession>A0A2S5A9C3</accession>
<keyword evidence="2 5" id="KW-0812">Transmembrane</keyword>
<keyword evidence="4 5" id="KW-0472">Membrane</keyword>
<comment type="caution">
    <text evidence="7">The sequence shown here is derived from an EMBL/GenBank/DDBJ whole genome shotgun (WGS) entry which is preliminary data.</text>
</comment>
<dbReference type="InterPro" id="IPR036259">
    <property type="entry name" value="MFS_trans_sf"/>
</dbReference>
<dbReference type="AlphaFoldDB" id="A0A2S5A9C3"/>
<feature type="domain" description="Major facilitator superfamily (MFS) profile" evidence="6">
    <location>
        <begin position="27"/>
        <end position="413"/>
    </location>
</feature>
<dbReference type="SUPFAM" id="SSF103473">
    <property type="entry name" value="MFS general substrate transporter"/>
    <property type="match status" value="1"/>
</dbReference>
<name>A0A2S5A9C3_9SPHI</name>
<evidence type="ECO:0000256" key="5">
    <source>
        <dbReference type="SAM" id="Phobius"/>
    </source>
</evidence>
<feature type="transmembrane region" description="Helical" evidence="5">
    <location>
        <begin position="123"/>
        <end position="142"/>
    </location>
</feature>
<feature type="transmembrane region" description="Helical" evidence="5">
    <location>
        <begin position="26"/>
        <end position="48"/>
    </location>
</feature>
<dbReference type="PROSITE" id="PS50850">
    <property type="entry name" value="MFS"/>
    <property type="match status" value="1"/>
</dbReference>
<evidence type="ECO:0000313" key="8">
    <source>
        <dbReference type="Proteomes" id="UP000236893"/>
    </source>
</evidence>
<keyword evidence="8" id="KW-1185">Reference proteome</keyword>
<dbReference type="PANTHER" id="PTHR23508">
    <property type="entry name" value="CARBOXYLIC ACID TRANSPORTER PROTEIN HOMOLOG"/>
    <property type="match status" value="1"/>
</dbReference>
<reference evidence="7 8" key="1">
    <citation type="submission" date="2018-01" db="EMBL/GenBank/DDBJ databases">
        <authorList>
            <person name="Gaut B.S."/>
            <person name="Morton B.R."/>
            <person name="Clegg M.T."/>
            <person name="Duvall M.R."/>
        </authorList>
    </citation>
    <scope>NUCLEOTIDE SEQUENCE [LARGE SCALE GENOMIC DNA]</scope>
    <source>
        <strain evidence="7 8">HR-AV</strain>
    </source>
</reference>
<dbReference type="RefSeq" id="WP_103787074.1">
    <property type="nucleotide sequence ID" value="NZ_PQVF01000001.1"/>
</dbReference>
<gene>
    <name evidence="7" type="ORF">C3K47_00265</name>
</gene>
<organism evidence="7 8">
    <name type="scientific">Solitalea longa</name>
    <dbReference type="NCBI Taxonomy" id="2079460"/>
    <lineage>
        <taxon>Bacteria</taxon>
        <taxon>Pseudomonadati</taxon>
        <taxon>Bacteroidota</taxon>
        <taxon>Sphingobacteriia</taxon>
        <taxon>Sphingobacteriales</taxon>
        <taxon>Sphingobacteriaceae</taxon>
        <taxon>Solitalea</taxon>
    </lineage>
</organism>
<feature type="transmembrane region" description="Helical" evidence="5">
    <location>
        <begin position="356"/>
        <end position="377"/>
    </location>
</feature>
<feature type="transmembrane region" description="Helical" evidence="5">
    <location>
        <begin position="68"/>
        <end position="88"/>
    </location>
</feature>
<dbReference type="Proteomes" id="UP000236893">
    <property type="component" value="Unassembled WGS sequence"/>
</dbReference>